<evidence type="ECO:0000256" key="1">
    <source>
        <dbReference type="ARBA" id="ARBA00022723"/>
    </source>
</evidence>
<proteinExistence type="predicted"/>
<accession>A0A1D1YUJ3</accession>
<protein>
    <submittedName>
        <fullName evidence="7">Putative ADP-ribosylation factor GTPase-activating protein AGD14</fullName>
    </submittedName>
</protein>
<organism evidence="7">
    <name type="scientific">Anthurium amnicola</name>
    <dbReference type="NCBI Taxonomy" id="1678845"/>
    <lineage>
        <taxon>Eukaryota</taxon>
        <taxon>Viridiplantae</taxon>
        <taxon>Streptophyta</taxon>
        <taxon>Embryophyta</taxon>
        <taxon>Tracheophyta</taxon>
        <taxon>Spermatophyta</taxon>
        <taxon>Magnoliopsida</taxon>
        <taxon>Liliopsida</taxon>
        <taxon>Araceae</taxon>
        <taxon>Pothoideae</taxon>
        <taxon>Potheae</taxon>
        <taxon>Anthurium</taxon>
    </lineage>
</organism>
<evidence type="ECO:0000259" key="6">
    <source>
        <dbReference type="PROSITE" id="PS50115"/>
    </source>
</evidence>
<feature type="compositionally biased region" description="Pro residues" evidence="5">
    <location>
        <begin position="326"/>
        <end position="342"/>
    </location>
</feature>
<dbReference type="SMART" id="SM00105">
    <property type="entry name" value="ArfGap"/>
    <property type="match status" value="1"/>
</dbReference>
<dbReference type="EMBL" id="GDJX01009644">
    <property type="protein sequence ID" value="JAT58292.1"/>
    <property type="molecule type" value="Transcribed_RNA"/>
</dbReference>
<keyword evidence="3" id="KW-0862">Zinc</keyword>
<feature type="compositionally biased region" description="Polar residues" evidence="5">
    <location>
        <begin position="456"/>
        <end position="489"/>
    </location>
</feature>
<keyword evidence="2 4" id="KW-0863">Zinc-finger</keyword>
<dbReference type="Gene3D" id="1.10.220.150">
    <property type="entry name" value="Arf GTPase activating protein"/>
    <property type="match status" value="1"/>
</dbReference>
<reference evidence="7" key="1">
    <citation type="submission" date="2015-07" db="EMBL/GenBank/DDBJ databases">
        <title>Transcriptome Assembly of Anthurium amnicola.</title>
        <authorList>
            <person name="Suzuki J."/>
        </authorList>
    </citation>
    <scope>NUCLEOTIDE SEQUENCE</scope>
</reference>
<feature type="compositionally biased region" description="Basic and acidic residues" evidence="5">
    <location>
        <begin position="207"/>
        <end position="218"/>
    </location>
</feature>
<feature type="compositionally biased region" description="Low complexity" evidence="5">
    <location>
        <begin position="441"/>
        <end position="455"/>
    </location>
</feature>
<dbReference type="PANTHER" id="PTHR46085">
    <property type="entry name" value="ARFGAP/RECO-RELATED"/>
    <property type="match status" value="1"/>
</dbReference>
<sequence>MANRMKEDEKNERIIRGLLKLPANRRCINCNSLGPQYVCTNFWTFICTNCSGIHREFTHRVKSVSMAKFTSQEVNALQEGGNERAKEIYFKEWDPQRHSFPDSSNVDRLRDFLKHVYVDRRYTGERSVDRPPRVKGEKEDSYENRRPDTYRGGSRSPSYDEAYDRHYVERPGSGGRNDDKNSRSSYEERRSPGYDQGDYRRSPGRFDTVDERGRDDRYGNGNQNRRFEDRRLPDGVPRPEGRSVNNQKESEMSSPPMVRPVREILGEDAPPLRVGEPPRSNGTRVADGPAQAQRTTSSNSLASTDSNPVELKRVNSGSLIDFNADPEPPVAAAPQPPAPQPINSPANGGDWASFDSVPQQKAPQAVSNLSTLESALAELSVPVAPPLSTVSTLPNSTAIHFSLTNDAGQGPIRQQNQPSLFPATQIQSTVMQSTMQPFSPPSVVSPSSQPWASSFTPNVQVPLTTPSGQPSQTPLKSPAETSVGVSSQPPVEVKPSGRRELPPGLFTATYSPASLPGWQTGPHLMGYGMQYPRAVVMPSFPQPSISTNPFDTSIEPALVHAPSFPSMTSLQGALPGMPNPSTLIRSSSFGASPSPRWVAPQQPSYPPALPPSAFMVQQAPSNISQVPGSLLPLGHQQLGGLGGPAFGVSSTDPHLTAGYSQPGTPSFPPVGGNPFG</sequence>
<evidence type="ECO:0000256" key="3">
    <source>
        <dbReference type="ARBA" id="ARBA00022833"/>
    </source>
</evidence>
<dbReference type="GO" id="GO:0008270">
    <property type="term" value="F:zinc ion binding"/>
    <property type="evidence" value="ECO:0007669"/>
    <property type="project" value="UniProtKB-KW"/>
</dbReference>
<evidence type="ECO:0000313" key="7">
    <source>
        <dbReference type="EMBL" id="JAT58292.1"/>
    </source>
</evidence>
<name>A0A1D1YUJ3_9ARAE</name>
<dbReference type="CDD" id="cd08838">
    <property type="entry name" value="ArfGap_AGFG"/>
    <property type="match status" value="1"/>
</dbReference>
<dbReference type="Pfam" id="PF01412">
    <property type="entry name" value="ArfGap"/>
    <property type="match status" value="1"/>
</dbReference>
<feature type="compositionally biased region" description="Polar residues" evidence="5">
    <location>
        <begin position="648"/>
        <end position="664"/>
    </location>
</feature>
<dbReference type="PROSITE" id="PS50115">
    <property type="entry name" value="ARFGAP"/>
    <property type="match status" value="1"/>
</dbReference>
<feature type="compositionally biased region" description="Basic and acidic residues" evidence="5">
    <location>
        <begin position="176"/>
        <end position="201"/>
    </location>
</feature>
<dbReference type="FunFam" id="1.10.220.150:FF:000005">
    <property type="entry name" value="Arf-GAP domain and FG repeat-containing protein 1"/>
    <property type="match status" value="1"/>
</dbReference>
<dbReference type="GO" id="GO:0005096">
    <property type="term" value="F:GTPase activator activity"/>
    <property type="evidence" value="ECO:0007669"/>
    <property type="project" value="InterPro"/>
</dbReference>
<dbReference type="AlphaFoldDB" id="A0A1D1YUJ3"/>
<dbReference type="PRINTS" id="PR00405">
    <property type="entry name" value="REVINTRACTNG"/>
</dbReference>
<feature type="region of interest" description="Disordered" evidence="5">
    <location>
        <begin position="431"/>
        <end position="502"/>
    </location>
</feature>
<dbReference type="InterPro" id="IPR038508">
    <property type="entry name" value="ArfGAP_dom_sf"/>
</dbReference>
<feature type="compositionally biased region" description="Basic and acidic residues" evidence="5">
    <location>
        <begin position="225"/>
        <end position="241"/>
    </location>
</feature>
<feature type="region of interest" description="Disordered" evidence="5">
    <location>
        <begin position="124"/>
        <end position="356"/>
    </location>
</feature>
<gene>
    <name evidence="7" type="primary">AGD14_3</name>
    <name evidence="7" type="ORF">g.88964</name>
</gene>
<evidence type="ECO:0000256" key="4">
    <source>
        <dbReference type="PROSITE-ProRule" id="PRU00288"/>
    </source>
</evidence>
<feature type="compositionally biased region" description="Basic and acidic residues" evidence="5">
    <location>
        <begin position="124"/>
        <end position="149"/>
    </location>
</feature>
<dbReference type="InterPro" id="IPR001164">
    <property type="entry name" value="ArfGAP_dom"/>
</dbReference>
<evidence type="ECO:0000256" key="5">
    <source>
        <dbReference type="SAM" id="MobiDB-lite"/>
    </source>
</evidence>
<dbReference type="InterPro" id="IPR044820">
    <property type="entry name" value="AGD14-like"/>
</dbReference>
<dbReference type="InterPro" id="IPR037278">
    <property type="entry name" value="ARFGAP/RecO"/>
</dbReference>
<dbReference type="SUPFAM" id="SSF57863">
    <property type="entry name" value="ArfGap/RecO-like zinc finger"/>
    <property type="match status" value="1"/>
</dbReference>
<feature type="domain" description="Arf-GAP" evidence="6">
    <location>
        <begin position="12"/>
        <end position="130"/>
    </location>
</feature>
<dbReference type="PANTHER" id="PTHR46085:SF3">
    <property type="entry name" value="ARF GTPASE ACTIVATING PROTEIN"/>
    <property type="match status" value="1"/>
</dbReference>
<keyword evidence="1" id="KW-0479">Metal-binding</keyword>
<evidence type="ECO:0000256" key="2">
    <source>
        <dbReference type="ARBA" id="ARBA00022771"/>
    </source>
</evidence>
<feature type="compositionally biased region" description="Polar residues" evidence="5">
    <location>
        <begin position="292"/>
        <end position="307"/>
    </location>
</feature>
<feature type="region of interest" description="Disordered" evidence="5">
    <location>
        <begin position="644"/>
        <end position="676"/>
    </location>
</feature>